<dbReference type="RefSeq" id="XP_062627264.1">
    <property type="nucleotide sequence ID" value="XM_062771280.1"/>
</dbReference>
<evidence type="ECO:0000313" key="3">
    <source>
        <dbReference type="Proteomes" id="UP000827549"/>
    </source>
</evidence>
<evidence type="ECO:0000313" key="2">
    <source>
        <dbReference type="EMBL" id="WOO81232.1"/>
    </source>
</evidence>
<protein>
    <submittedName>
        <fullName evidence="2">Uncharacterized protein</fullName>
    </submittedName>
</protein>
<dbReference type="GeneID" id="87807991"/>
<organism evidence="2 3">
    <name type="scientific">Vanrija pseudolonga</name>
    <dbReference type="NCBI Taxonomy" id="143232"/>
    <lineage>
        <taxon>Eukaryota</taxon>
        <taxon>Fungi</taxon>
        <taxon>Dikarya</taxon>
        <taxon>Basidiomycota</taxon>
        <taxon>Agaricomycotina</taxon>
        <taxon>Tremellomycetes</taxon>
        <taxon>Trichosporonales</taxon>
        <taxon>Trichosporonaceae</taxon>
        <taxon>Vanrija</taxon>
    </lineage>
</organism>
<feature type="region of interest" description="Disordered" evidence="1">
    <location>
        <begin position="191"/>
        <end position="220"/>
    </location>
</feature>
<dbReference type="EMBL" id="CP086716">
    <property type="protein sequence ID" value="WOO81232.1"/>
    <property type="molecule type" value="Genomic_DNA"/>
</dbReference>
<name>A0AAF0Y7A5_9TREE</name>
<gene>
    <name evidence="2" type="ORF">LOC62_03G004756</name>
</gene>
<evidence type="ECO:0000256" key="1">
    <source>
        <dbReference type="SAM" id="MobiDB-lite"/>
    </source>
</evidence>
<dbReference type="AlphaFoldDB" id="A0AAF0Y7A5"/>
<accession>A0AAF0Y7A5</accession>
<feature type="region of interest" description="Disordered" evidence="1">
    <location>
        <begin position="1"/>
        <end position="22"/>
    </location>
</feature>
<reference evidence="2" key="1">
    <citation type="submission" date="2023-10" db="EMBL/GenBank/DDBJ databases">
        <authorList>
            <person name="Noh H."/>
        </authorList>
    </citation>
    <scope>NUCLEOTIDE SEQUENCE</scope>
    <source>
        <strain evidence="2">DUCC4014</strain>
    </source>
</reference>
<proteinExistence type="predicted"/>
<sequence length="220" mass="24149">MSATRRLTTLRPPLRPASSRPSALLAQASARRTLLQSAPQRPDFPLDVPPISARLKPLVPFFIAWSVITSLAVHLMRARKQAEEEQARAGAQESVLTGLADRFRAGEDVSDEDIRRELEMVGLRERTALTLPLEDDVTELRDVSWFEVFLGRRKKAEEAAKAEGTEVDAAVSEAQAEAEAVVEWSKIVNEATKEQAKPEPQQAPGRTGTAKRAASASVFI</sequence>
<keyword evidence="3" id="KW-1185">Reference proteome</keyword>
<dbReference type="Proteomes" id="UP000827549">
    <property type="component" value="Chromosome 3"/>
</dbReference>